<dbReference type="AlphaFoldDB" id="A0A7Y0Q5X5"/>
<keyword evidence="3" id="KW-1003">Cell membrane</keyword>
<dbReference type="GO" id="GO:0022857">
    <property type="term" value="F:transmembrane transporter activity"/>
    <property type="evidence" value="ECO:0007669"/>
    <property type="project" value="InterPro"/>
</dbReference>
<comment type="subcellular location">
    <subcellularLocation>
        <location evidence="1">Cell membrane</location>
        <topology evidence="1">Single-pass membrane protein</topology>
    </subcellularLocation>
    <subcellularLocation>
        <location evidence="7">Cell membrane</location>
        <topology evidence="7">Single-pass type II membrane protein</topology>
    </subcellularLocation>
</comment>
<dbReference type="Pfam" id="PF02472">
    <property type="entry name" value="ExbD"/>
    <property type="match status" value="1"/>
</dbReference>
<reference evidence="9 10" key="1">
    <citation type="submission" date="2020-04" db="EMBL/GenBank/DDBJ databases">
        <title>Thalassotalea sp. M1531, isolated from the surface of marine red alga.</title>
        <authorList>
            <person name="Pang L."/>
            <person name="Lu D.-C."/>
        </authorList>
    </citation>
    <scope>NUCLEOTIDE SEQUENCE [LARGE SCALE GENOMIC DNA]</scope>
    <source>
        <strain evidence="9 10">M1531</strain>
    </source>
</reference>
<keyword evidence="7" id="KW-0653">Protein transport</keyword>
<keyword evidence="7" id="KW-0813">Transport</keyword>
<evidence type="ECO:0000256" key="7">
    <source>
        <dbReference type="RuleBase" id="RU003879"/>
    </source>
</evidence>
<evidence type="ECO:0000256" key="8">
    <source>
        <dbReference type="SAM" id="Phobius"/>
    </source>
</evidence>
<sequence>MKQSSRAKRRERHHKRFKAGSKLNLVALMDIFTILVFFLIVNQSEVRVLQNIESINLPVSIAEELPVENVVITVLDDTVLVQERAVWQKSVSGNELASEDLSQESGEFIAALTAELNYQASKRVELTEMELEKGRAVTIIGDSSIPYTILKQIMAACADTGFRNISLAVEQKVQSSVNIGSGG</sequence>
<keyword evidence="5 8" id="KW-1133">Transmembrane helix</keyword>
<evidence type="ECO:0000313" key="10">
    <source>
        <dbReference type="Proteomes" id="UP000568664"/>
    </source>
</evidence>
<evidence type="ECO:0000256" key="3">
    <source>
        <dbReference type="ARBA" id="ARBA00022475"/>
    </source>
</evidence>
<dbReference type="GO" id="GO:0005886">
    <property type="term" value="C:plasma membrane"/>
    <property type="evidence" value="ECO:0007669"/>
    <property type="project" value="UniProtKB-SubCell"/>
</dbReference>
<keyword evidence="4 7" id="KW-0812">Transmembrane</keyword>
<dbReference type="InterPro" id="IPR003400">
    <property type="entry name" value="ExbD"/>
</dbReference>
<evidence type="ECO:0000256" key="6">
    <source>
        <dbReference type="ARBA" id="ARBA00023136"/>
    </source>
</evidence>
<name>A0A7Y0Q5X5_9GAMM</name>
<evidence type="ECO:0000256" key="1">
    <source>
        <dbReference type="ARBA" id="ARBA00004162"/>
    </source>
</evidence>
<keyword evidence="10" id="KW-1185">Reference proteome</keyword>
<evidence type="ECO:0000256" key="5">
    <source>
        <dbReference type="ARBA" id="ARBA00022989"/>
    </source>
</evidence>
<comment type="caution">
    <text evidence="9">The sequence shown here is derived from an EMBL/GenBank/DDBJ whole genome shotgun (WGS) entry which is preliminary data.</text>
</comment>
<gene>
    <name evidence="9" type="ORF">HII17_03285</name>
</gene>
<dbReference type="EMBL" id="JABBXH010000001">
    <property type="protein sequence ID" value="NMP30576.1"/>
    <property type="molecule type" value="Genomic_DNA"/>
</dbReference>
<feature type="transmembrane region" description="Helical" evidence="8">
    <location>
        <begin position="21"/>
        <end position="41"/>
    </location>
</feature>
<accession>A0A7Y0Q5X5</accession>
<keyword evidence="6 8" id="KW-0472">Membrane</keyword>
<comment type="similarity">
    <text evidence="2 7">Belongs to the ExbD/TolR family.</text>
</comment>
<evidence type="ECO:0000256" key="4">
    <source>
        <dbReference type="ARBA" id="ARBA00022692"/>
    </source>
</evidence>
<evidence type="ECO:0000256" key="2">
    <source>
        <dbReference type="ARBA" id="ARBA00005811"/>
    </source>
</evidence>
<dbReference type="RefSeq" id="WP_169073870.1">
    <property type="nucleotide sequence ID" value="NZ_JABBXH010000001.1"/>
</dbReference>
<dbReference type="Proteomes" id="UP000568664">
    <property type="component" value="Unassembled WGS sequence"/>
</dbReference>
<dbReference type="GO" id="GO:0015031">
    <property type="term" value="P:protein transport"/>
    <property type="evidence" value="ECO:0007669"/>
    <property type="project" value="UniProtKB-KW"/>
</dbReference>
<proteinExistence type="inferred from homology"/>
<evidence type="ECO:0000313" key="9">
    <source>
        <dbReference type="EMBL" id="NMP30576.1"/>
    </source>
</evidence>
<organism evidence="9 10">
    <name type="scientific">Thalassotalea algicola</name>
    <dbReference type="NCBI Taxonomy" id="2716224"/>
    <lineage>
        <taxon>Bacteria</taxon>
        <taxon>Pseudomonadati</taxon>
        <taxon>Pseudomonadota</taxon>
        <taxon>Gammaproteobacteria</taxon>
        <taxon>Alteromonadales</taxon>
        <taxon>Colwelliaceae</taxon>
        <taxon>Thalassotalea</taxon>
    </lineage>
</organism>
<protein>
    <submittedName>
        <fullName evidence="9">Biopolymer transporter ExbD</fullName>
    </submittedName>
</protein>